<reference evidence="6 7" key="1">
    <citation type="submission" date="2019-07" db="EMBL/GenBank/DDBJ databases">
        <title>Lentzea xizangensis sp. nov., isolated from Qinghai-Tibetan Plateau Soils.</title>
        <authorList>
            <person name="Huang J."/>
        </authorList>
    </citation>
    <scope>NUCLEOTIDE SEQUENCE [LARGE SCALE GENOMIC DNA]</scope>
    <source>
        <strain evidence="6 7">FXJ1.1311</strain>
    </source>
</reference>
<evidence type="ECO:0000313" key="7">
    <source>
        <dbReference type="Proteomes" id="UP000316639"/>
    </source>
</evidence>
<evidence type="ECO:0000313" key="6">
    <source>
        <dbReference type="EMBL" id="TWP52344.1"/>
    </source>
</evidence>
<dbReference type="GO" id="GO:0016787">
    <property type="term" value="F:hydrolase activity"/>
    <property type="evidence" value="ECO:0007669"/>
    <property type="project" value="UniProtKB-KW"/>
</dbReference>
<dbReference type="OrthoDB" id="4308422at2"/>
<evidence type="ECO:0000256" key="3">
    <source>
        <dbReference type="RuleBase" id="RU361235"/>
    </source>
</evidence>
<dbReference type="AlphaFoldDB" id="A0A563EYY3"/>
<dbReference type="PROSITE" id="PS00122">
    <property type="entry name" value="CARBOXYLESTERASE_B_1"/>
    <property type="match status" value="1"/>
</dbReference>
<evidence type="ECO:0000256" key="2">
    <source>
        <dbReference type="ARBA" id="ARBA00022801"/>
    </source>
</evidence>
<dbReference type="InterPro" id="IPR029058">
    <property type="entry name" value="AB_hydrolase_fold"/>
</dbReference>
<accession>A0A563EYY3</accession>
<name>A0A563EYY3_9PSEU</name>
<dbReference type="SUPFAM" id="SSF53474">
    <property type="entry name" value="alpha/beta-Hydrolases"/>
    <property type="match status" value="1"/>
</dbReference>
<feature type="domain" description="Carboxylesterase type B" evidence="5">
    <location>
        <begin position="2"/>
        <end position="219"/>
    </location>
</feature>
<dbReference type="Gene3D" id="3.40.50.1820">
    <property type="entry name" value="alpha/beta hydrolase"/>
    <property type="match status" value="1"/>
</dbReference>
<evidence type="ECO:0000256" key="1">
    <source>
        <dbReference type="ARBA" id="ARBA00005964"/>
    </source>
</evidence>
<comment type="similarity">
    <text evidence="1 3">Belongs to the type-B carboxylesterase/lipase family.</text>
</comment>
<feature type="region of interest" description="Disordered" evidence="4">
    <location>
        <begin position="73"/>
        <end position="96"/>
    </location>
</feature>
<keyword evidence="2 3" id="KW-0378">Hydrolase</keyword>
<organism evidence="6 7">
    <name type="scientific">Lentzea tibetensis</name>
    <dbReference type="NCBI Taxonomy" id="2591470"/>
    <lineage>
        <taxon>Bacteria</taxon>
        <taxon>Bacillati</taxon>
        <taxon>Actinomycetota</taxon>
        <taxon>Actinomycetes</taxon>
        <taxon>Pseudonocardiales</taxon>
        <taxon>Pseudonocardiaceae</taxon>
        <taxon>Lentzea</taxon>
    </lineage>
</organism>
<dbReference type="EC" id="3.1.1.-" evidence="3"/>
<dbReference type="InterPro" id="IPR019826">
    <property type="entry name" value="Carboxylesterase_B_AS"/>
</dbReference>
<dbReference type="InterPro" id="IPR050309">
    <property type="entry name" value="Type-B_Carboxylest/Lipase"/>
</dbReference>
<dbReference type="EMBL" id="VOBR01000006">
    <property type="protein sequence ID" value="TWP52344.1"/>
    <property type="molecule type" value="Genomic_DNA"/>
</dbReference>
<dbReference type="RefSeq" id="WP_146351176.1">
    <property type="nucleotide sequence ID" value="NZ_VOBR01000006.1"/>
</dbReference>
<proteinExistence type="inferred from homology"/>
<gene>
    <name evidence="6" type="ORF">FKR81_10615</name>
</gene>
<keyword evidence="7" id="KW-1185">Reference proteome</keyword>
<dbReference type="Pfam" id="PF00135">
    <property type="entry name" value="COesterase"/>
    <property type="match status" value="1"/>
</dbReference>
<dbReference type="PANTHER" id="PTHR11559">
    <property type="entry name" value="CARBOXYLESTERASE"/>
    <property type="match status" value="1"/>
</dbReference>
<dbReference type="InterPro" id="IPR002018">
    <property type="entry name" value="CarbesteraseB"/>
</dbReference>
<sequence>MTAHLGIRYAEPPFGERRFRAPELVLDGVARGAFGPISPQSAELDGAPVWRPGDTDVLTLNLWTTALEPSVGGPELSVSPGMIKSRDPLGGDPRDALPTSDALPAGGRPVLLWLHGGANTFGSSAQPEYDGTALADMGLVVVTCNFRIGFEGFGHVPGAPHNRALLDVEAVLRWIRHRVHEFGGDPGNVTVAGQSAGAQLVACLLQHPKGLFHKAIAHSMPGRYFDEETAKAIAARIDASTPESAVRTGDAITEDVLAEPLYQPVVETKPHEGRLDRTIPLLACHTSEEDEALFREPTRRLAENHGNAHQATFPGGHGADLPSMFADSDVSRAWVKFARTGNPGWVPSEVCRLNGSTSAP</sequence>
<evidence type="ECO:0000256" key="4">
    <source>
        <dbReference type="SAM" id="MobiDB-lite"/>
    </source>
</evidence>
<evidence type="ECO:0000259" key="5">
    <source>
        <dbReference type="Pfam" id="PF00135"/>
    </source>
</evidence>
<protein>
    <recommendedName>
        <fullName evidence="3">Carboxylic ester hydrolase</fullName>
        <ecNumber evidence="3">3.1.1.-</ecNumber>
    </recommendedName>
</protein>
<feature type="compositionally biased region" description="Basic and acidic residues" evidence="4">
    <location>
        <begin position="84"/>
        <end position="95"/>
    </location>
</feature>
<dbReference type="Proteomes" id="UP000316639">
    <property type="component" value="Unassembled WGS sequence"/>
</dbReference>
<comment type="caution">
    <text evidence="6">The sequence shown here is derived from an EMBL/GenBank/DDBJ whole genome shotgun (WGS) entry which is preliminary data.</text>
</comment>